<organism evidence="2 3">
    <name type="scientific">Phialemonium thermophilum</name>
    <dbReference type="NCBI Taxonomy" id="223376"/>
    <lineage>
        <taxon>Eukaryota</taxon>
        <taxon>Fungi</taxon>
        <taxon>Dikarya</taxon>
        <taxon>Ascomycota</taxon>
        <taxon>Pezizomycotina</taxon>
        <taxon>Sordariomycetes</taxon>
        <taxon>Sordariomycetidae</taxon>
        <taxon>Cephalothecales</taxon>
        <taxon>Cephalothecaceae</taxon>
        <taxon>Phialemonium</taxon>
    </lineage>
</organism>
<accession>A0ABR3W8G8</accession>
<keyword evidence="1" id="KW-0812">Transmembrane</keyword>
<dbReference type="PANTHER" id="PTHR34414:SF1">
    <property type="entry name" value="SUBTILISIN-LIKE SERINE PROTEASE"/>
    <property type="match status" value="1"/>
</dbReference>
<gene>
    <name evidence="2" type="ORF">VTK73DRAFT_8465</name>
</gene>
<evidence type="ECO:0000313" key="2">
    <source>
        <dbReference type="EMBL" id="KAL1855815.1"/>
    </source>
</evidence>
<sequence length="349" mass="39474">MSGRTLSGEAVKTVAAPHGAQHVPVTGELLGVTTAQGLDEDALLLSRFPASYLDDHFDLAPMGLDSTCVQRELDLERLDGLFDWLWLAGRPYPPRPLHRQVFLGREIVAVEQMDLHLLWTKGRIFVKPLPPFLLDPAFWPRFACDTNDACDPDVDRCRRGRIWRAALGFLFSYASLIRHESDLGVAKERRLVPSTVEWAPWSRFCRRLLQTESLYQKMHRRFLYGELRLGRLDKISLVARPPSIQGYLPRWNRYDDFLKDNLAWLVSAAAVIGIALGAMQVGLATTHLQSNATFQAVSYSLTVFSMVAPLAVIGLIVAVAWCLFLVNWLVAVARYKARFRIFRRQDAVG</sequence>
<keyword evidence="1" id="KW-0472">Membrane</keyword>
<comment type="caution">
    <text evidence="2">The sequence shown here is derived from an EMBL/GenBank/DDBJ whole genome shotgun (WGS) entry which is preliminary data.</text>
</comment>
<dbReference type="Proteomes" id="UP001586593">
    <property type="component" value="Unassembled WGS sequence"/>
</dbReference>
<dbReference type="EMBL" id="JAZHXJ010000614">
    <property type="protein sequence ID" value="KAL1855815.1"/>
    <property type="molecule type" value="Genomic_DNA"/>
</dbReference>
<dbReference type="InterPro" id="IPR046536">
    <property type="entry name" value="DUF6601"/>
</dbReference>
<dbReference type="PANTHER" id="PTHR34414">
    <property type="entry name" value="HET DOMAIN-CONTAINING PROTEIN-RELATED"/>
    <property type="match status" value="1"/>
</dbReference>
<keyword evidence="1" id="KW-1133">Transmembrane helix</keyword>
<feature type="transmembrane region" description="Helical" evidence="1">
    <location>
        <begin position="262"/>
        <end position="283"/>
    </location>
</feature>
<reference evidence="2 3" key="1">
    <citation type="journal article" date="2024" name="Commun. Biol.">
        <title>Comparative genomic analysis of thermophilic fungi reveals convergent evolutionary adaptations and gene losses.</title>
        <authorList>
            <person name="Steindorff A.S."/>
            <person name="Aguilar-Pontes M.V."/>
            <person name="Robinson A.J."/>
            <person name="Andreopoulos B."/>
            <person name="LaButti K."/>
            <person name="Kuo A."/>
            <person name="Mondo S."/>
            <person name="Riley R."/>
            <person name="Otillar R."/>
            <person name="Haridas S."/>
            <person name="Lipzen A."/>
            <person name="Grimwood J."/>
            <person name="Schmutz J."/>
            <person name="Clum A."/>
            <person name="Reid I.D."/>
            <person name="Moisan M.C."/>
            <person name="Butler G."/>
            <person name="Nguyen T.T.M."/>
            <person name="Dewar K."/>
            <person name="Conant G."/>
            <person name="Drula E."/>
            <person name="Henrissat B."/>
            <person name="Hansel C."/>
            <person name="Singer S."/>
            <person name="Hutchinson M.I."/>
            <person name="de Vries R.P."/>
            <person name="Natvig D.O."/>
            <person name="Powell A.J."/>
            <person name="Tsang A."/>
            <person name="Grigoriev I.V."/>
        </authorList>
    </citation>
    <scope>NUCLEOTIDE SEQUENCE [LARGE SCALE GENOMIC DNA]</scope>
    <source>
        <strain evidence="2 3">ATCC 24622</strain>
    </source>
</reference>
<dbReference type="Pfam" id="PF20246">
    <property type="entry name" value="DUF6601"/>
    <property type="match status" value="1"/>
</dbReference>
<name>A0ABR3W8G8_9PEZI</name>
<evidence type="ECO:0000313" key="3">
    <source>
        <dbReference type="Proteomes" id="UP001586593"/>
    </source>
</evidence>
<keyword evidence="3" id="KW-1185">Reference proteome</keyword>
<protein>
    <submittedName>
        <fullName evidence="2">Uncharacterized protein</fullName>
    </submittedName>
</protein>
<evidence type="ECO:0000256" key="1">
    <source>
        <dbReference type="SAM" id="Phobius"/>
    </source>
</evidence>
<feature type="transmembrane region" description="Helical" evidence="1">
    <location>
        <begin position="303"/>
        <end position="330"/>
    </location>
</feature>
<proteinExistence type="predicted"/>